<gene>
    <name evidence="6" type="ORF">B0H17DRAFT_37093</name>
</gene>
<dbReference type="InterPro" id="IPR050936">
    <property type="entry name" value="AP-1-like"/>
</dbReference>
<dbReference type="CDD" id="cd14688">
    <property type="entry name" value="bZIP_YAP"/>
    <property type="match status" value="1"/>
</dbReference>
<dbReference type="SUPFAM" id="SSF57959">
    <property type="entry name" value="Leucine zipper domain"/>
    <property type="match status" value="1"/>
</dbReference>
<dbReference type="InterPro" id="IPR046347">
    <property type="entry name" value="bZIP_sf"/>
</dbReference>
<keyword evidence="2" id="KW-0539">Nucleus</keyword>
<feature type="compositionally biased region" description="Polar residues" evidence="4">
    <location>
        <begin position="10"/>
        <end position="22"/>
    </location>
</feature>
<proteinExistence type="predicted"/>
<dbReference type="AlphaFoldDB" id="A0AAD7D7M8"/>
<comment type="caution">
    <text evidence="6">The sequence shown here is derived from an EMBL/GenBank/DDBJ whole genome shotgun (WGS) entry which is preliminary data.</text>
</comment>
<dbReference type="PANTHER" id="PTHR40621">
    <property type="entry name" value="TRANSCRIPTION FACTOR KAPC-RELATED"/>
    <property type="match status" value="1"/>
</dbReference>
<feature type="region of interest" description="Disordered" evidence="4">
    <location>
        <begin position="1"/>
        <end position="56"/>
    </location>
</feature>
<dbReference type="InterPro" id="IPR004827">
    <property type="entry name" value="bZIP"/>
</dbReference>
<dbReference type="GO" id="GO:0001228">
    <property type="term" value="F:DNA-binding transcription activator activity, RNA polymerase II-specific"/>
    <property type="evidence" value="ECO:0007669"/>
    <property type="project" value="TreeGrafter"/>
</dbReference>
<sequence>MIYGPDRTFTHSNPAPTINNYQDPMPAEPWARRPPTSSKRAAQNRQAQRAFRERRDQHVRILEARSQLLDTALASTDEANRRYDECRKLLNQLQIENADLRKALANQLLPLSTMHKQS</sequence>
<protein>
    <recommendedName>
        <fullName evidence="5">BZIP domain-containing protein</fullName>
    </recommendedName>
</protein>
<reference evidence="6" key="1">
    <citation type="submission" date="2023-03" db="EMBL/GenBank/DDBJ databases">
        <title>Massive genome expansion in bonnet fungi (Mycena s.s.) driven by repeated elements and novel gene families across ecological guilds.</title>
        <authorList>
            <consortium name="Lawrence Berkeley National Laboratory"/>
            <person name="Harder C.B."/>
            <person name="Miyauchi S."/>
            <person name="Viragh M."/>
            <person name="Kuo A."/>
            <person name="Thoen E."/>
            <person name="Andreopoulos B."/>
            <person name="Lu D."/>
            <person name="Skrede I."/>
            <person name="Drula E."/>
            <person name="Henrissat B."/>
            <person name="Morin E."/>
            <person name="Kohler A."/>
            <person name="Barry K."/>
            <person name="LaButti K."/>
            <person name="Morin E."/>
            <person name="Salamov A."/>
            <person name="Lipzen A."/>
            <person name="Mereny Z."/>
            <person name="Hegedus B."/>
            <person name="Baldrian P."/>
            <person name="Stursova M."/>
            <person name="Weitz H."/>
            <person name="Taylor A."/>
            <person name="Grigoriev I.V."/>
            <person name="Nagy L.G."/>
            <person name="Martin F."/>
            <person name="Kauserud H."/>
        </authorList>
    </citation>
    <scope>NUCLEOTIDE SEQUENCE</scope>
    <source>
        <strain evidence="6">CBHHK067</strain>
    </source>
</reference>
<dbReference type="Gene3D" id="1.20.5.170">
    <property type="match status" value="1"/>
</dbReference>
<keyword evidence="3" id="KW-0175">Coiled coil</keyword>
<keyword evidence="7" id="KW-1185">Reference proteome</keyword>
<evidence type="ECO:0000256" key="3">
    <source>
        <dbReference type="SAM" id="Coils"/>
    </source>
</evidence>
<dbReference type="EMBL" id="JARKIE010000109">
    <property type="protein sequence ID" value="KAJ7683347.1"/>
    <property type="molecule type" value="Genomic_DNA"/>
</dbReference>
<dbReference type="PANTHER" id="PTHR40621:SF6">
    <property type="entry name" value="AP-1-LIKE TRANSCRIPTION FACTOR YAP1-RELATED"/>
    <property type="match status" value="1"/>
</dbReference>
<dbReference type="PROSITE" id="PS00036">
    <property type="entry name" value="BZIP_BASIC"/>
    <property type="match status" value="1"/>
</dbReference>
<dbReference type="GO" id="GO:0000976">
    <property type="term" value="F:transcription cis-regulatory region binding"/>
    <property type="evidence" value="ECO:0007669"/>
    <property type="project" value="InterPro"/>
</dbReference>
<evidence type="ECO:0000259" key="5">
    <source>
        <dbReference type="PROSITE" id="PS00036"/>
    </source>
</evidence>
<dbReference type="GO" id="GO:0090575">
    <property type="term" value="C:RNA polymerase II transcription regulator complex"/>
    <property type="evidence" value="ECO:0007669"/>
    <property type="project" value="TreeGrafter"/>
</dbReference>
<evidence type="ECO:0000256" key="1">
    <source>
        <dbReference type="ARBA" id="ARBA00004123"/>
    </source>
</evidence>
<dbReference type="Proteomes" id="UP001221757">
    <property type="component" value="Unassembled WGS sequence"/>
</dbReference>
<comment type="subcellular location">
    <subcellularLocation>
        <location evidence="1">Nucleus</location>
    </subcellularLocation>
</comment>
<evidence type="ECO:0000256" key="4">
    <source>
        <dbReference type="SAM" id="MobiDB-lite"/>
    </source>
</evidence>
<evidence type="ECO:0000313" key="6">
    <source>
        <dbReference type="EMBL" id="KAJ7683347.1"/>
    </source>
</evidence>
<organism evidence="6 7">
    <name type="scientific">Mycena rosella</name>
    <name type="common">Pink bonnet</name>
    <name type="synonym">Agaricus rosellus</name>
    <dbReference type="NCBI Taxonomy" id="1033263"/>
    <lineage>
        <taxon>Eukaryota</taxon>
        <taxon>Fungi</taxon>
        <taxon>Dikarya</taxon>
        <taxon>Basidiomycota</taxon>
        <taxon>Agaricomycotina</taxon>
        <taxon>Agaricomycetes</taxon>
        <taxon>Agaricomycetidae</taxon>
        <taxon>Agaricales</taxon>
        <taxon>Marasmiineae</taxon>
        <taxon>Mycenaceae</taxon>
        <taxon>Mycena</taxon>
    </lineage>
</organism>
<name>A0AAD7D7M8_MYCRO</name>
<feature type="compositionally biased region" description="Low complexity" evidence="4">
    <location>
        <begin position="40"/>
        <end position="49"/>
    </location>
</feature>
<feature type="coiled-coil region" evidence="3">
    <location>
        <begin position="76"/>
        <end position="106"/>
    </location>
</feature>
<evidence type="ECO:0000256" key="2">
    <source>
        <dbReference type="ARBA" id="ARBA00023242"/>
    </source>
</evidence>
<evidence type="ECO:0000313" key="7">
    <source>
        <dbReference type="Proteomes" id="UP001221757"/>
    </source>
</evidence>
<accession>A0AAD7D7M8</accession>
<feature type="domain" description="BZIP" evidence="5">
    <location>
        <begin position="39"/>
        <end position="54"/>
    </location>
</feature>